<dbReference type="InterPro" id="IPR012944">
    <property type="entry name" value="SusD_RagB_dom"/>
</dbReference>
<dbReference type="AlphaFoldDB" id="A0A1M6ZTN1"/>
<keyword evidence="5" id="KW-0998">Cell outer membrane</keyword>
<dbReference type="Proteomes" id="UP000184420">
    <property type="component" value="Unassembled WGS sequence"/>
</dbReference>
<dbReference type="OrthoDB" id="5694214at2"/>
<feature type="chain" id="PRO_5013382616" evidence="6">
    <location>
        <begin position="17"/>
        <end position="445"/>
    </location>
</feature>
<feature type="domain" description="SusD-like N-terminal" evidence="8">
    <location>
        <begin position="66"/>
        <end position="207"/>
    </location>
</feature>
<gene>
    <name evidence="9" type="ORF">SAMN05444266_1033</name>
</gene>
<dbReference type="RefSeq" id="WP_073079609.1">
    <property type="nucleotide sequence ID" value="NZ_FRBL01000003.1"/>
</dbReference>
<evidence type="ECO:0000259" key="8">
    <source>
        <dbReference type="Pfam" id="PF14322"/>
    </source>
</evidence>
<organism evidence="9 10">
    <name type="scientific">Chitinophaga jiangningensis</name>
    <dbReference type="NCBI Taxonomy" id="1419482"/>
    <lineage>
        <taxon>Bacteria</taxon>
        <taxon>Pseudomonadati</taxon>
        <taxon>Bacteroidota</taxon>
        <taxon>Chitinophagia</taxon>
        <taxon>Chitinophagales</taxon>
        <taxon>Chitinophagaceae</taxon>
        <taxon>Chitinophaga</taxon>
    </lineage>
</organism>
<keyword evidence="3 6" id="KW-0732">Signal</keyword>
<evidence type="ECO:0000256" key="4">
    <source>
        <dbReference type="ARBA" id="ARBA00023136"/>
    </source>
</evidence>
<evidence type="ECO:0000259" key="7">
    <source>
        <dbReference type="Pfam" id="PF07980"/>
    </source>
</evidence>
<feature type="domain" description="RagB/SusD" evidence="7">
    <location>
        <begin position="325"/>
        <end position="409"/>
    </location>
</feature>
<comment type="similarity">
    <text evidence="2">Belongs to the SusD family.</text>
</comment>
<sequence length="445" mass="49563">MKLLIYPLLLSSLLLAASCSQKLDDLVPDTRISFDNLSSSNLPLVINGAKLSFMNNNSLYLFYSYQDVMSDDITSLTFPTWEGNNVSPLDNGLTYIFKQPYATIATVNMVIRYEQEHAGDSTIRGAAGEAYLLRAYAYNWLSDHFGGVPLVYGNEDPRQRATRNTLAEVRQQMEKDYQKAITLLPDYTNATIGSKQAAQLLLARLYLNTGRNEEALTLANTVISSGKLSLTSNFGDIFKSGVNSPEALYKLNETPAPTTDKYGLPNWLGPGAAAGANIAGNGNNWIDSAIVKSYESTDIRRPFFTKVKGAGITEQVYFLTKFPQESVNSYPICRYSEAFLIAAEATARKGTVDVTAYNQLRSARKASIKNNTDFANAAAFLVDIEAERRREFVGEHQRWQDMERFGKREAWIKSYGVPSSHALLPLPSREFSINPYLEQNPDYSK</sequence>
<dbReference type="PROSITE" id="PS51257">
    <property type="entry name" value="PROKAR_LIPOPROTEIN"/>
    <property type="match status" value="1"/>
</dbReference>
<keyword evidence="4" id="KW-0472">Membrane</keyword>
<evidence type="ECO:0000313" key="10">
    <source>
        <dbReference type="Proteomes" id="UP000184420"/>
    </source>
</evidence>
<dbReference type="InterPro" id="IPR033985">
    <property type="entry name" value="SusD-like_N"/>
</dbReference>
<dbReference type="Pfam" id="PF14322">
    <property type="entry name" value="SusD-like_3"/>
    <property type="match status" value="1"/>
</dbReference>
<dbReference type="STRING" id="1419482.SAMN05444266_1033"/>
<dbReference type="Gene3D" id="1.25.40.390">
    <property type="match status" value="1"/>
</dbReference>
<dbReference type="Pfam" id="PF07980">
    <property type="entry name" value="SusD_RagB"/>
    <property type="match status" value="1"/>
</dbReference>
<evidence type="ECO:0000256" key="5">
    <source>
        <dbReference type="ARBA" id="ARBA00023237"/>
    </source>
</evidence>
<name>A0A1M6ZTN1_9BACT</name>
<accession>A0A1M6ZTN1</accession>
<reference evidence="9 10" key="1">
    <citation type="submission" date="2016-11" db="EMBL/GenBank/DDBJ databases">
        <authorList>
            <person name="Jaros S."/>
            <person name="Januszkiewicz K."/>
            <person name="Wedrychowicz H."/>
        </authorList>
    </citation>
    <scope>NUCLEOTIDE SEQUENCE [LARGE SCALE GENOMIC DNA]</scope>
    <source>
        <strain evidence="9 10">DSM 27406</strain>
    </source>
</reference>
<evidence type="ECO:0000256" key="1">
    <source>
        <dbReference type="ARBA" id="ARBA00004442"/>
    </source>
</evidence>
<feature type="signal peptide" evidence="6">
    <location>
        <begin position="1"/>
        <end position="16"/>
    </location>
</feature>
<dbReference type="InterPro" id="IPR011990">
    <property type="entry name" value="TPR-like_helical_dom_sf"/>
</dbReference>
<dbReference type="GO" id="GO:0009279">
    <property type="term" value="C:cell outer membrane"/>
    <property type="evidence" value="ECO:0007669"/>
    <property type="project" value="UniProtKB-SubCell"/>
</dbReference>
<evidence type="ECO:0000256" key="2">
    <source>
        <dbReference type="ARBA" id="ARBA00006275"/>
    </source>
</evidence>
<evidence type="ECO:0000256" key="3">
    <source>
        <dbReference type="ARBA" id="ARBA00022729"/>
    </source>
</evidence>
<protein>
    <submittedName>
        <fullName evidence="9">Starch-binding associating with outer membrane</fullName>
    </submittedName>
</protein>
<evidence type="ECO:0000313" key="9">
    <source>
        <dbReference type="EMBL" id="SHL33705.1"/>
    </source>
</evidence>
<dbReference type="SUPFAM" id="SSF48452">
    <property type="entry name" value="TPR-like"/>
    <property type="match status" value="1"/>
</dbReference>
<evidence type="ECO:0000256" key="6">
    <source>
        <dbReference type="SAM" id="SignalP"/>
    </source>
</evidence>
<dbReference type="EMBL" id="FRBL01000003">
    <property type="protein sequence ID" value="SHL33705.1"/>
    <property type="molecule type" value="Genomic_DNA"/>
</dbReference>
<proteinExistence type="inferred from homology"/>
<comment type="subcellular location">
    <subcellularLocation>
        <location evidence="1">Cell outer membrane</location>
    </subcellularLocation>
</comment>
<keyword evidence="10" id="KW-1185">Reference proteome</keyword>